<accession>A0A200QB91</accession>
<reference evidence="2 3" key="1">
    <citation type="journal article" date="2017" name="Mol. Plant">
        <title>The Genome of Medicinal Plant Macleaya cordata Provides New Insights into Benzylisoquinoline Alkaloids Metabolism.</title>
        <authorList>
            <person name="Liu X."/>
            <person name="Liu Y."/>
            <person name="Huang P."/>
            <person name="Ma Y."/>
            <person name="Qing Z."/>
            <person name="Tang Q."/>
            <person name="Cao H."/>
            <person name="Cheng P."/>
            <person name="Zheng Y."/>
            <person name="Yuan Z."/>
            <person name="Zhou Y."/>
            <person name="Liu J."/>
            <person name="Tang Z."/>
            <person name="Zhuo Y."/>
            <person name="Zhang Y."/>
            <person name="Yu L."/>
            <person name="Huang J."/>
            <person name="Yang P."/>
            <person name="Peng Q."/>
            <person name="Zhang J."/>
            <person name="Jiang W."/>
            <person name="Zhang Z."/>
            <person name="Lin K."/>
            <person name="Ro D.K."/>
            <person name="Chen X."/>
            <person name="Xiong X."/>
            <person name="Shang Y."/>
            <person name="Huang S."/>
            <person name="Zeng J."/>
        </authorList>
    </citation>
    <scope>NUCLEOTIDE SEQUENCE [LARGE SCALE GENOMIC DNA]</scope>
    <source>
        <strain evidence="3">cv. BLH2017</strain>
        <tissue evidence="2">Root</tissue>
    </source>
</reference>
<dbReference type="STRING" id="56857.A0A200QB91"/>
<dbReference type="InterPro" id="IPR009675">
    <property type="entry name" value="TPX2_fam"/>
</dbReference>
<dbReference type="InParanoid" id="A0A200QB91"/>
<dbReference type="GO" id="GO:0090307">
    <property type="term" value="P:mitotic spindle assembly"/>
    <property type="evidence" value="ECO:0007669"/>
    <property type="project" value="TreeGrafter"/>
</dbReference>
<gene>
    <name evidence="2" type="ORF">BVC80_1827g106</name>
</gene>
<organism evidence="2 3">
    <name type="scientific">Macleaya cordata</name>
    <name type="common">Five-seeded plume-poppy</name>
    <name type="synonym">Bocconia cordata</name>
    <dbReference type="NCBI Taxonomy" id="56857"/>
    <lineage>
        <taxon>Eukaryota</taxon>
        <taxon>Viridiplantae</taxon>
        <taxon>Streptophyta</taxon>
        <taxon>Embryophyta</taxon>
        <taxon>Tracheophyta</taxon>
        <taxon>Spermatophyta</taxon>
        <taxon>Magnoliopsida</taxon>
        <taxon>Ranunculales</taxon>
        <taxon>Papaveraceae</taxon>
        <taxon>Papaveroideae</taxon>
        <taxon>Macleaya</taxon>
    </lineage>
</organism>
<evidence type="ECO:0000259" key="1">
    <source>
        <dbReference type="Pfam" id="PF12214"/>
    </source>
</evidence>
<protein>
    <submittedName>
        <fullName evidence="2">TPX2 central domain</fullName>
    </submittedName>
</protein>
<dbReference type="GO" id="GO:0005819">
    <property type="term" value="C:spindle"/>
    <property type="evidence" value="ECO:0007669"/>
    <property type="project" value="InterPro"/>
</dbReference>
<dbReference type="AlphaFoldDB" id="A0A200QB91"/>
<dbReference type="Pfam" id="PF12214">
    <property type="entry name" value="TPX2_importin"/>
    <property type="match status" value="1"/>
</dbReference>
<dbReference type="PANTHER" id="PTHR14326:SF15">
    <property type="entry name" value="OS06G0130200 PROTEIN"/>
    <property type="match status" value="1"/>
</dbReference>
<dbReference type="GO" id="GO:0030295">
    <property type="term" value="F:protein kinase activator activity"/>
    <property type="evidence" value="ECO:0007669"/>
    <property type="project" value="TreeGrafter"/>
</dbReference>
<dbReference type="GO" id="GO:0005880">
    <property type="term" value="C:nuclear microtubule"/>
    <property type="evidence" value="ECO:0007669"/>
    <property type="project" value="TreeGrafter"/>
</dbReference>
<evidence type="ECO:0000313" key="2">
    <source>
        <dbReference type="EMBL" id="OVA07736.1"/>
    </source>
</evidence>
<dbReference type="EMBL" id="MVGT01002446">
    <property type="protein sequence ID" value="OVA07736.1"/>
    <property type="molecule type" value="Genomic_DNA"/>
</dbReference>
<evidence type="ECO:0000313" key="3">
    <source>
        <dbReference type="Proteomes" id="UP000195402"/>
    </source>
</evidence>
<dbReference type="PANTHER" id="PTHR14326">
    <property type="entry name" value="TARGETING PROTEIN FOR XKLP2"/>
    <property type="match status" value="1"/>
</dbReference>
<sequence length="224" mass="25284">MGFLKFYLTKSLHILEAPSLPPPKKSKPRLPEFQVFHLKTSERAMQHSSAASSSFLPSDKSDKLLSLDTLLVFGVLRPSTVDVPKQEGSEITHKFKARPLNKKIFSSKGDIGVFRNSKREPTIPMEFNFPTDKRFQYNPPVDLFNKLSLTTELRQNTVSQPRLPRPTFIATKGSKENTVDSLRQGNRTIHTVKDRAQMFGVKQTQCGGDVETDVGTRANMSRYS</sequence>
<feature type="domain" description="TPX2 central" evidence="1">
    <location>
        <begin position="13"/>
        <end position="129"/>
    </location>
</feature>
<dbReference type="InterPro" id="IPR027330">
    <property type="entry name" value="TPX2_central_dom"/>
</dbReference>
<proteinExistence type="predicted"/>
<dbReference type="Proteomes" id="UP000195402">
    <property type="component" value="Unassembled WGS sequence"/>
</dbReference>
<comment type="caution">
    <text evidence="2">The sequence shown here is derived from an EMBL/GenBank/DDBJ whole genome shotgun (WGS) entry which is preliminary data.</text>
</comment>
<dbReference type="OrthoDB" id="1684416at2759"/>
<dbReference type="GO" id="GO:0060236">
    <property type="term" value="P:regulation of mitotic spindle organization"/>
    <property type="evidence" value="ECO:0007669"/>
    <property type="project" value="InterPro"/>
</dbReference>
<name>A0A200QB91_MACCD</name>
<dbReference type="GO" id="GO:0008017">
    <property type="term" value="F:microtubule binding"/>
    <property type="evidence" value="ECO:0007669"/>
    <property type="project" value="TreeGrafter"/>
</dbReference>
<keyword evidence="3" id="KW-1185">Reference proteome</keyword>